<feature type="compositionally biased region" description="Polar residues" evidence="1">
    <location>
        <begin position="387"/>
        <end position="407"/>
    </location>
</feature>
<evidence type="ECO:0000313" key="4">
    <source>
        <dbReference type="Proteomes" id="UP000001916"/>
    </source>
</evidence>
<organism evidence="3 4">
    <name type="scientific">Allomeiothermus silvanus (strain ATCC 700542 / DSM 9946 / NBRC 106475 / NCIMB 13440 / VI-R2)</name>
    <name type="common">Thermus silvanus</name>
    <dbReference type="NCBI Taxonomy" id="526227"/>
    <lineage>
        <taxon>Bacteria</taxon>
        <taxon>Thermotogati</taxon>
        <taxon>Deinococcota</taxon>
        <taxon>Deinococci</taxon>
        <taxon>Thermales</taxon>
        <taxon>Thermaceae</taxon>
        <taxon>Allomeiothermus</taxon>
    </lineage>
</organism>
<evidence type="ECO:0000256" key="1">
    <source>
        <dbReference type="SAM" id="MobiDB-lite"/>
    </source>
</evidence>
<dbReference type="STRING" id="526227.Mesil_1732"/>
<name>D7BFR1_ALLS1</name>
<accession>D7BFR1</accession>
<dbReference type="eggNOG" id="COG2203">
    <property type="taxonomic scope" value="Bacteria"/>
</dbReference>
<evidence type="ECO:0000313" key="3">
    <source>
        <dbReference type="EMBL" id="ADH63614.1"/>
    </source>
</evidence>
<dbReference type="AlphaFoldDB" id="D7BFR1"/>
<gene>
    <name evidence="3" type="ordered locus">Mesil_1732</name>
</gene>
<dbReference type="SUPFAM" id="SSF109604">
    <property type="entry name" value="HD-domain/PDEase-like"/>
    <property type="match status" value="1"/>
</dbReference>
<dbReference type="Pfam" id="PF01966">
    <property type="entry name" value="HD"/>
    <property type="match status" value="1"/>
</dbReference>
<dbReference type="PANTHER" id="PTHR45228">
    <property type="entry name" value="CYCLIC DI-GMP PHOSPHODIESTERASE TM_0186-RELATED"/>
    <property type="match status" value="1"/>
</dbReference>
<dbReference type="InterPro" id="IPR006674">
    <property type="entry name" value="HD_domain"/>
</dbReference>
<dbReference type="Gene3D" id="3.30.450.40">
    <property type="match status" value="1"/>
</dbReference>
<keyword evidence="4" id="KW-1185">Reference proteome</keyword>
<feature type="compositionally biased region" description="Polar residues" evidence="1">
    <location>
        <begin position="362"/>
        <end position="373"/>
    </location>
</feature>
<dbReference type="CDD" id="cd00077">
    <property type="entry name" value="HDc"/>
    <property type="match status" value="1"/>
</dbReference>
<sequence length="407" mass="45242">MLLPWVWQGGTRSLSWVLPLSLVYFFGLNWLPDHRLDWVELLSAAVPSLGTLSLVGLLRQRELTGKSALEHHLARMQALEQGSLNVSAAPDVATLIETAMSAVAQLELAPHLAFIRFHEGRPVVVSARGALERYQGRRLPRQKLSTRATLTESFEMGSYLEGIPESTGWSSAAVPVSARQGQTLGVLLLAREGNYPFQADEKAIVTSLARITGAQLGQMEALQQIEAAYDSTLLALGLALEYRDHETRGHTRRVVTWADQLAQALELDEEQRAYLRWGAYLHDIGKLAIPDTVLGKPGPLNPHEWQQMQQHVEIGYEMLRQVSFLPSETLEVVRYHHEAWDGSVTLMGCAARPSRCWPASSRWWTSSTHSPRNARTRNLGPWKRCSRNSTSSKVASSTPGWLKSSSG</sequence>
<dbReference type="HOGENOM" id="CLU_675792_0_0_0"/>
<dbReference type="EMBL" id="CP002042">
    <property type="protein sequence ID" value="ADH63614.1"/>
    <property type="molecule type" value="Genomic_DNA"/>
</dbReference>
<dbReference type="InterPro" id="IPR003607">
    <property type="entry name" value="HD/PDEase_dom"/>
</dbReference>
<proteinExistence type="predicted"/>
<dbReference type="KEGG" id="msv:Mesil_1732"/>
<dbReference type="PANTHER" id="PTHR45228:SF8">
    <property type="entry name" value="TWO-COMPONENT RESPONSE REGULATOR-RELATED"/>
    <property type="match status" value="1"/>
</dbReference>
<dbReference type="PROSITE" id="PS51832">
    <property type="entry name" value="HD_GYP"/>
    <property type="match status" value="1"/>
</dbReference>
<dbReference type="InterPro" id="IPR029016">
    <property type="entry name" value="GAF-like_dom_sf"/>
</dbReference>
<reference evidence="3 4" key="1">
    <citation type="journal article" date="2010" name="Stand. Genomic Sci.">
        <title>Complete genome sequence of Meiothermus silvanus type strain (VI-R2).</title>
        <authorList>
            <person name="Sikorski J."/>
            <person name="Tindall B.J."/>
            <person name="Lowry S."/>
            <person name="Lucas S."/>
            <person name="Nolan M."/>
            <person name="Copeland A."/>
            <person name="Glavina Del Rio T."/>
            <person name="Tice H."/>
            <person name="Cheng J.F."/>
            <person name="Han C."/>
            <person name="Pitluck S."/>
            <person name="Liolios K."/>
            <person name="Ivanova N."/>
            <person name="Mavromatis K."/>
            <person name="Mikhailova N."/>
            <person name="Pati A."/>
            <person name="Goodwin L."/>
            <person name="Chen A."/>
            <person name="Palaniappan K."/>
            <person name="Land M."/>
            <person name="Hauser L."/>
            <person name="Chang Y.J."/>
            <person name="Jeffries C.D."/>
            <person name="Rohde M."/>
            <person name="Goker M."/>
            <person name="Woyke T."/>
            <person name="Bristow J."/>
            <person name="Eisen J.A."/>
            <person name="Markowitz V."/>
            <person name="Hugenholtz P."/>
            <person name="Kyrpides N.C."/>
            <person name="Klenk H.P."/>
            <person name="Lapidus A."/>
        </authorList>
    </citation>
    <scope>NUCLEOTIDE SEQUENCE [LARGE SCALE GENOMIC DNA]</scope>
    <source>
        <strain evidence="4">ATCC 700542 / DSM 9946 / VI-R2</strain>
    </source>
</reference>
<dbReference type="InterPro" id="IPR052020">
    <property type="entry name" value="Cyclic_di-GMP/3'3'-cGAMP_PDE"/>
</dbReference>
<protein>
    <submittedName>
        <fullName evidence="3">Metal dependent phosphohydrolase</fullName>
    </submittedName>
</protein>
<feature type="domain" description="HD-GYP" evidence="2">
    <location>
        <begin position="225"/>
        <end position="407"/>
    </location>
</feature>
<dbReference type="InterPro" id="IPR037522">
    <property type="entry name" value="HD_GYP_dom"/>
</dbReference>
<dbReference type="Proteomes" id="UP000001916">
    <property type="component" value="Chromosome"/>
</dbReference>
<dbReference type="InterPro" id="IPR006675">
    <property type="entry name" value="HDIG_dom"/>
</dbReference>
<feature type="region of interest" description="Disordered" evidence="1">
    <location>
        <begin position="360"/>
        <end position="407"/>
    </location>
</feature>
<dbReference type="Gene3D" id="1.10.3210.10">
    <property type="entry name" value="Hypothetical protein af1432"/>
    <property type="match status" value="1"/>
</dbReference>
<dbReference type="SUPFAM" id="SSF55781">
    <property type="entry name" value="GAF domain-like"/>
    <property type="match status" value="1"/>
</dbReference>
<evidence type="ECO:0000259" key="2">
    <source>
        <dbReference type="PROSITE" id="PS51832"/>
    </source>
</evidence>
<dbReference type="NCBIfam" id="TIGR00277">
    <property type="entry name" value="HDIG"/>
    <property type="match status" value="1"/>
</dbReference>
<dbReference type="eggNOG" id="COG2206">
    <property type="taxonomic scope" value="Bacteria"/>
</dbReference>